<organism evidence="2 3">
    <name type="scientific">Purpureocillium takamizusanense</name>
    <dbReference type="NCBI Taxonomy" id="2060973"/>
    <lineage>
        <taxon>Eukaryota</taxon>
        <taxon>Fungi</taxon>
        <taxon>Dikarya</taxon>
        <taxon>Ascomycota</taxon>
        <taxon>Pezizomycotina</taxon>
        <taxon>Sordariomycetes</taxon>
        <taxon>Hypocreomycetidae</taxon>
        <taxon>Hypocreales</taxon>
        <taxon>Ophiocordycipitaceae</taxon>
        <taxon>Purpureocillium</taxon>
    </lineage>
</organism>
<dbReference type="Gene3D" id="2.130.10.10">
    <property type="entry name" value="YVTN repeat-like/Quinoprotein amine dehydrogenase"/>
    <property type="match status" value="1"/>
</dbReference>
<dbReference type="SUPFAM" id="SSF82171">
    <property type="entry name" value="DPP6 N-terminal domain-like"/>
    <property type="match status" value="1"/>
</dbReference>
<reference evidence="2" key="1">
    <citation type="submission" date="2021-11" db="EMBL/GenBank/DDBJ databases">
        <title>Purpureocillium_takamizusanense_genome.</title>
        <authorList>
            <person name="Nguyen N.-H."/>
        </authorList>
    </citation>
    <scope>NUCLEOTIDE SEQUENCE</scope>
    <source>
        <strain evidence="2">PT3</strain>
    </source>
</reference>
<dbReference type="AlphaFoldDB" id="A0A9Q8Q8D5"/>
<dbReference type="GO" id="GO:1990811">
    <property type="term" value="C:MWP complex"/>
    <property type="evidence" value="ECO:0007669"/>
    <property type="project" value="TreeGrafter"/>
</dbReference>
<evidence type="ECO:0000313" key="2">
    <source>
        <dbReference type="EMBL" id="UNI14429.1"/>
    </source>
</evidence>
<accession>A0A9Q8Q8D5</accession>
<dbReference type="InterPro" id="IPR015943">
    <property type="entry name" value="WD40/YVTN_repeat-like_dom_sf"/>
</dbReference>
<dbReference type="EMBL" id="CP086354">
    <property type="protein sequence ID" value="UNI14429.1"/>
    <property type="molecule type" value="Genomic_DNA"/>
</dbReference>
<dbReference type="RefSeq" id="XP_047837910.1">
    <property type="nucleotide sequence ID" value="XM_047981949.1"/>
</dbReference>
<dbReference type="GO" id="GO:1990810">
    <property type="term" value="P:microtubule anchoring at mitotic spindle pole body"/>
    <property type="evidence" value="ECO:0007669"/>
    <property type="project" value="TreeGrafter"/>
</dbReference>
<proteinExistence type="predicted"/>
<feature type="region of interest" description="Disordered" evidence="1">
    <location>
        <begin position="473"/>
        <end position="511"/>
    </location>
</feature>
<feature type="compositionally biased region" description="Basic and acidic residues" evidence="1">
    <location>
        <begin position="473"/>
        <end position="502"/>
    </location>
</feature>
<dbReference type="PANTHER" id="PTHR16220:SF0">
    <property type="entry name" value="WD REPEAT-CONTAINING PROTEIN WRAP73"/>
    <property type="match status" value="1"/>
</dbReference>
<evidence type="ECO:0000313" key="3">
    <source>
        <dbReference type="Proteomes" id="UP000829364"/>
    </source>
</evidence>
<evidence type="ECO:0008006" key="4">
    <source>
        <dbReference type="Google" id="ProtNLM"/>
    </source>
</evidence>
<keyword evidence="3" id="KW-1185">Reference proteome</keyword>
<dbReference type="GO" id="GO:0005815">
    <property type="term" value="C:microtubule organizing center"/>
    <property type="evidence" value="ECO:0007669"/>
    <property type="project" value="TreeGrafter"/>
</dbReference>
<sequence>MRISRSFKSSGHCKPSPNGRYIATLSSSAVNVRSTETLALVNVIKLSSDLQGPITTFLWSPSSSNILVATADDVQVSSAVDSSFSATIRNTTCPGGTPGFVSFGASDHEVLLCSPFGLKLAIVDLTTSKIVEISSPKFHHASTAARGFSLRPATGHLAVLSRVGGKDMVSIHHPSTRLVERSWSPDTVDGQGILWTPDGKWLLLWESPAQGHHLSIYTPEGQHFRTLGASTILREQTSGADCELELGIRTCQLSPDAELCALGDHSAGVTILDTGTWRACLRLMHPAIIVPKDTTQVWQEQASSAGPGSSTHSFVRATQMVAPPAQSSEAKHAAPLRPGCSMAAFDASSALLATKLDDSPCAVWVWDVAAAELRAVLIFHSTVGFSWHPSVRELLLVTCQDEAGRGATFVWDPLSEGPLLVSQADGLPNARPAKAVGKAPKVLWVDRDTEFPELVVADAESYALLSLSDADNDDGRGPWRDDGGRVDGDGPFSARDDAEDTGRPVLLSPDDVSELDDTFSFRNTSV</sequence>
<dbReference type="InterPro" id="IPR052778">
    <property type="entry name" value="Centrosome-WD_assoc"/>
</dbReference>
<name>A0A9Q8Q8D5_9HYPO</name>
<dbReference type="PANTHER" id="PTHR16220">
    <property type="entry name" value="WD REPEAT PROTEIN 8-RELATED"/>
    <property type="match status" value="1"/>
</dbReference>
<dbReference type="SUPFAM" id="SSF69322">
    <property type="entry name" value="Tricorn protease domain 2"/>
    <property type="match status" value="1"/>
</dbReference>
<evidence type="ECO:0000256" key="1">
    <source>
        <dbReference type="SAM" id="MobiDB-lite"/>
    </source>
</evidence>
<dbReference type="Proteomes" id="UP000829364">
    <property type="component" value="Chromosome 1"/>
</dbReference>
<protein>
    <recommendedName>
        <fullName evidence="4">WD40 domain-containing protein</fullName>
    </recommendedName>
</protein>
<gene>
    <name evidence="2" type="ORF">JDV02_001058</name>
</gene>
<dbReference type="OrthoDB" id="308690at2759"/>
<dbReference type="GeneID" id="72063022"/>
<dbReference type="KEGG" id="ptkz:JDV02_001058"/>